<keyword evidence="2" id="KW-1185">Reference proteome</keyword>
<evidence type="ECO:0000313" key="1">
    <source>
        <dbReference type="EMBL" id="KAF4635546.1"/>
    </source>
</evidence>
<evidence type="ECO:0000313" key="2">
    <source>
        <dbReference type="Proteomes" id="UP000566819"/>
    </source>
</evidence>
<accession>A0A8H4W6V2</accession>
<organism evidence="1 2">
    <name type="scientific">Cudoniella acicularis</name>
    <dbReference type="NCBI Taxonomy" id="354080"/>
    <lineage>
        <taxon>Eukaryota</taxon>
        <taxon>Fungi</taxon>
        <taxon>Dikarya</taxon>
        <taxon>Ascomycota</taxon>
        <taxon>Pezizomycotina</taxon>
        <taxon>Leotiomycetes</taxon>
        <taxon>Helotiales</taxon>
        <taxon>Tricladiaceae</taxon>
        <taxon>Cudoniella</taxon>
    </lineage>
</organism>
<comment type="caution">
    <text evidence="1">The sequence shown here is derived from an EMBL/GenBank/DDBJ whole genome shotgun (WGS) entry which is preliminary data.</text>
</comment>
<protein>
    <submittedName>
        <fullName evidence="1">Uncharacterized protein</fullName>
    </submittedName>
</protein>
<gene>
    <name evidence="1" type="ORF">G7Y89_g2547</name>
</gene>
<dbReference type="AlphaFoldDB" id="A0A8H4W6V2"/>
<dbReference type="EMBL" id="JAAMPI010000113">
    <property type="protein sequence ID" value="KAF4635546.1"/>
    <property type="molecule type" value="Genomic_DNA"/>
</dbReference>
<proteinExistence type="predicted"/>
<reference evidence="1 2" key="1">
    <citation type="submission" date="2020-03" db="EMBL/GenBank/DDBJ databases">
        <title>Draft Genome Sequence of Cudoniella acicularis.</title>
        <authorList>
            <person name="Buettner E."/>
            <person name="Kellner H."/>
        </authorList>
    </citation>
    <scope>NUCLEOTIDE SEQUENCE [LARGE SCALE GENOMIC DNA]</scope>
    <source>
        <strain evidence="1 2">DSM 108380</strain>
    </source>
</reference>
<dbReference type="Proteomes" id="UP000566819">
    <property type="component" value="Unassembled WGS sequence"/>
</dbReference>
<sequence>MTSSITISNTLYDAQTAQIELSTCRSVNLAKQTIPGAIPSTPRYELSHSCQSMNLVLTASPLEVLTERPVHAPMNEKDIMIRFDADEGGLSNKPRRTRRPWNLNSELTLSDDSPPHRTARRVMTFIADQYGRLPFFAPQDDFRVITLYPVDWPISAGGVALLFEASSKSVESAFRFVPFGHYEHALYDLGDSNGGGNRFLEHYARSLRGYKAKKDRKRRETGILADSDLIPSGTGTVTIDDLAAFIQFWDKSAIMKYSESEAPSPPYPEAAAELSKLIDSSIHRRGDNVEDKVIKAEPLSLPCRYINFAINTFIFPDLEYGLKPFFVAIGKQSQMIYLRIYLRVDRTRATVVKFTTIARVSFYSRSRISLTLVRRFRKSLYYERSALIDLE</sequence>
<name>A0A8H4W6V2_9HELO</name>
<dbReference type="OrthoDB" id="3513892at2759"/>